<dbReference type="Proteomes" id="UP000325579">
    <property type="component" value="Unassembled WGS sequence"/>
</dbReference>
<evidence type="ECO:0000313" key="2">
    <source>
        <dbReference type="Proteomes" id="UP000325579"/>
    </source>
</evidence>
<accession>A0A5N7DHL8</accession>
<dbReference type="RefSeq" id="XP_031943260.1">
    <property type="nucleotide sequence ID" value="XM_032084554.1"/>
</dbReference>
<sequence>MANNLSRTPLSTLHYFLAGIYRSICAYLVPLDKITAQLFSPQNYTYNILTKLCKNPTTREEFGLDNRVKFDNYINTLDPTKTNLSLLTIYRCSRPDQFYIRWIDSKRYTLLTTVEYKPSHKLSVKNLRAGLRDINFWKKIVQPNSIPTKKSTKLAYNIAWLTRFAVTQEYYIII</sequence>
<protein>
    <submittedName>
        <fullName evidence="1">Uncharacterized protein</fullName>
    </submittedName>
</protein>
<dbReference type="OrthoDB" id="2156052at2759"/>
<gene>
    <name evidence="1" type="ORF">BDV37DRAFT_270399</name>
</gene>
<proteinExistence type="predicted"/>
<dbReference type="AlphaFoldDB" id="A0A5N7DHL8"/>
<organism evidence="1 2">
    <name type="scientific">Aspergillus pseudonomiae</name>
    <dbReference type="NCBI Taxonomy" id="1506151"/>
    <lineage>
        <taxon>Eukaryota</taxon>
        <taxon>Fungi</taxon>
        <taxon>Dikarya</taxon>
        <taxon>Ascomycota</taxon>
        <taxon>Pezizomycotina</taxon>
        <taxon>Eurotiomycetes</taxon>
        <taxon>Eurotiomycetidae</taxon>
        <taxon>Eurotiales</taxon>
        <taxon>Aspergillaceae</taxon>
        <taxon>Aspergillus</taxon>
        <taxon>Aspergillus subgen. Circumdati</taxon>
    </lineage>
</organism>
<reference evidence="1 2" key="1">
    <citation type="submission" date="2019-04" db="EMBL/GenBank/DDBJ databases">
        <authorList>
            <consortium name="DOE Joint Genome Institute"/>
            <person name="Mondo S."/>
            <person name="Kjaerbolling I."/>
            <person name="Vesth T."/>
            <person name="Frisvad J.C."/>
            <person name="Nybo J.L."/>
            <person name="Theobald S."/>
            <person name="Kildgaard S."/>
            <person name="Isbrandt T."/>
            <person name="Kuo A."/>
            <person name="Sato A."/>
            <person name="Lyhne E.K."/>
            <person name="Kogle M.E."/>
            <person name="Wiebenga A."/>
            <person name="Kun R.S."/>
            <person name="Lubbers R.J."/>
            <person name="Makela M.R."/>
            <person name="Barry K."/>
            <person name="Chovatia M."/>
            <person name="Clum A."/>
            <person name="Daum C."/>
            <person name="Haridas S."/>
            <person name="He G."/>
            <person name="LaButti K."/>
            <person name="Lipzen A."/>
            <person name="Riley R."/>
            <person name="Salamov A."/>
            <person name="Simmons B.A."/>
            <person name="Magnuson J.K."/>
            <person name="Henrissat B."/>
            <person name="Mortensen U.H."/>
            <person name="Larsen T.O."/>
            <person name="Devries R.P."/>
            <person name="Grigoriev I.V."/>
            <person name="Machida M."/>
            <person name="Baker S.E."/>
            <person name="Andersen M.R."/>
            <person name="Cantor M.N."/>
            <person name="Hua S.X."/>
        </authorList>
    </citation>
    <scope>NUCLEOTIDE SEQUENCE [LARGE SCALE GENOMIC DNA]</scope>
    <source>
        <strain evidence="1 2">CBS 119388</strain>
    </source>
</reference>
<dbReference type="GeneID" id="43669245"/>
<dbReference type="EMBL" id="ML736757">
    <property type="protein sequence ID" value="KAE8405941.1"/>
    <property type="molecule type" value="Genomic_DNA"/>
</dbReference>
<keyword evidence="2" id="KW-1185">Reference proteome</keyword>
<evidence type="ECO:0000313" key="1">
    <source>
        <dbReference type="EMBL" id="KAE8405941.1"/>
    </source>
</evidence>
<name>A0A5N7DHL8_9EURO</name>